<evidence type="ECO:0000313" key="7">
    <source>
        <dbReference type="Proteomes" id="UP000050790"/>
    </source>
</evidence>
<dbReference type="PANTHER" id="PTHR12472">
    <property type="entry name" value="RAB3-GAP REGULATORY DOMAIN"/>
    <property type="match status" value="1"/>
</dbReference>
<dbReference type="SUPFAM" id="SSF75011">
    <property type="entry name" value="3-carboxy-cis,cis-mucoante lactonizing enzyme"/>
    <property type="match status" value="1"/>
</dbReference>
<evidence type="ECO:0000313" key="9">
    <source>
        <dbReference type="WBParaSite" id="SMRG1_52760.5"/>
    </source>
</evidence>
<dbReference type="Proteomes" id="UP000050790">
    <property type="component" value="Unassembled WGS sequence"/>
</dbReference>
<protein>
    <recommendedName>
        <fullName evidence="10">Rab3-GAP regulatory subunit N-terminal domain-containing protein</fullName>
    </recommendedName>
</protein>
<comment type="subcellular location">
    <subcellularLocation>
        <location evidence="1">Cytoplasm</location>
    </subcellularLocation>
</comment>
<dbReference type="GO" id="GO:0005096">
    <property type="term" value="F:GTPase activator activity"/>
    <property type="evidence" value="ECO:0007669"/>
    <property type="project" value="UniProtKB-KW"/>
</dbReference>
<dbReference type="InterPro" id="IPR032839">
    <property type="entry name" value="RAB3GAP_N"/>
</dbReference>
<evidence type="ECO:0000259" key="6">
    <source>
        <dbReference type="Pfam" id="PF14656"/>
    </source>
</evidence>
<dbReference type="WBParaSite" id="SMRG1_52760.5">
    <property type="protein sequence ID" value="SMRG1_52760.5"/>
    <property type="gene ID" value="SMRG1_52760"/>
</dbReference>
<evidence type="ECO:0000256" key="2">
    <source>
        <dbReference type="ARBA" id="ARBA00008153"/>
    </source>
</evidence>
<dbReference type="Pfam" id="PF14656">
    <property type="entry name" value="RAB3GAP2_C"/>
    <property type="match status" value="2"/>
</dbReference>
<evidence type="ECO:0000313" key="8">
    <source>
        <dbReference type="WBParaSite" id="SMRG1_52760.2"/>
    </source>
</evidence>
<evidence type="ECO:0008006" key="10">
    <source>
        <dbReference type="Google" id="ProtNLM"/>
    </source>
</evidence>
<comment type="similarity">
    <text evidence="2">Belongs to the Rab3-GAP regulatory subunit family.</text>
</comment>
<organism evidence="7 8">
    <name type="scientific">Schistosoma margrebowiei</name>
    <dbReference type="NCBI Taxonomy" id="48269"/>
    <lineage>
        <taxon>Eukaryota</taxon>
        <taxon>Metazoa</taxon>
        <taxon>Spiralia</taxon>
        <taxon>Lophotrochozoa</taxon>
        <taxon>Platyhelminthes</taxon>
        <taxon>Trematoda</taxon>
        <taxon>Digenea</taxon>
        <taxon>Strigeidida</taxon>
        <taxon>Schistosomatoidea</taxon>
        <taxon>Schistosomatidae</taxon>
        <taxon>Schistosoma</taxon>
    </lineage>
</organism>
<name>A0AA84ZXH8_9TREM</name>
<dbReference type="GO" id="GO:0005737">
    <property type="term" value="C:cytoplasm"/>
    <property type="evidence" value="ECO:0007669"/>
    <property type="project" value="UniProtKB-SubCell"/>
</dbReference>
<evidence type="ECO:0000256" key="1">
    <source>
        <dbReference type="ARBA" id="ARBA00004496"/>
    </source>
</evidence>
<dbReference type="Pfam" id="PF14655">
    <property type="entry name" value="RAB3GAP2_N"/>
    <property type="match status" value="1"/>
</dbReference>
<feature type="domain" description="Rab3GAP regulatory subunit C-terminal" evidence="6">
    <location>
        <begin position="941"/>
        <end position="1129"/>
    </location>
</feature>
<feature type="domain" description="Rab3GAP regulatory subunit C-terminal" evidence="6">
    <location>
        <begin position="1387"/>
        <end position="1525"/>
    </location>
</feature>
<dbReference type="WBParaSite" id="SMRG1_52760.2">
    <property type="protein sequence ID" value="SMRG1_52760.2"/>
    <property type="gene ID" value="SMRG1_52760"/>
</dbReference>
<accession>A0AA84ZXH8</accession>
<reference evidence="8 9" key="1">
    <citation type="submission" date="2023-11" db="UniProtKB">
        <authorList>
            <consortium name="WormBaseParasite"/>
        </authorList>
    </citation>
    <scope>IDENTIFICATION</scope>
</reference>
<proteinExistence type="inferred from homology"/>
<dbReference type="InterPro" id="IPR029257">
    <property type="entry name" value="RAB3GAP2_C"/>
</dbReference>
<evidence type="ECO:0000259" key="5">
    <source>
        <dbReference type="Pfam" id="PF14655"/>
    </source>
</evidence>
<keyword evidence="4" id="KW-0963">Cytoplasm</keyword>
<dbReference type="InterPro" id="IPR026059">
    <property type="entry name" value="Rab3GAP2"/>
</dbReference>
<evidence type="ECO:0000256" key="3">
    <source>
        <dbReference type="ARBA" id="ARBA00022468"/>
    </source>
</evidence>
<dbReference type="PANTHER" id="PTHR12472:SF0">
    <property type="entry name" value="RAB3 GTPASE-ACTIVATING PROTEIN NON-CATALYTIC SUBUNIT"/>
    <property type="match status" value="1"/>
</dbReference>
<evidence type="ECO:0000256" key="4">
    <source>
        <dbReference type="ARBA" id="ARBA00022490"/>
    </source>
</evidence>
<feature type="domain" description="Rab3-GAP regulatory subunit N-terminal" evidence="5">
    <location>
        <begin position="20"/>
        <end position="430"/>
    </location>
</feature>
<sequence>MSLDVLLKCDFSEAELPFDWIRSVLFSVPSNVKVVIIGMQTRMLVFGELSRNIEEFSLLGELKFQSCIKAISCLYFASFRNSSDARRGSNVYVVGLENGELLFLHEDNKILLCIKTGYDSVRSIHLTSCGGNLCVLHKTTIIYFNLDDVEGVLSNSFTYLSDCSLQSYGNTTFQHTMTIRYRSLTIPTDGENRYCSCLSKYQMGIFDSLVRRFAFESQLRDDKTCASPIQTRWITAGSNPFISFSFLNENANPEVSHFASFVYQEAKRAMFGIKKYSNNDSEPLVVTWPQQKDGFTYPTAMCTPFSKTPLSLSHGLADSRRHILSSGVAISPDHHWLAIPDSLGRVLLVDAYKERVVRMWKGYRDAEVAFLEVSDSETPYTGYRNKSNNSVRKTLCLLIHAPHLHSLELWCLIHGPRIVSWDVVEPVRLIQTERQNYMNTTKSNEFNLNYYQVVLLDSSGSIYTIGLNAGLCLSDTNTEAAVDYQEYKILQKLYKTLEQYSNNLMSDLCCSYVTDLLVEFRTTQWFQRALNYLLSYPDLNPQMIVNIVTLYIQLLEKGNNTNTQVNKINVRICSNVKDLVDFYLNFYSLYDNTNKVKKLEFTKTSNRTCVEFIADLLCCDLEDAEHCLQLYTVCGSILPSSSSSVEKPLSIQMFLNSFRYAFISNKESENASQNLPEYKTKCAKQYHLPIIRSDNCRKTLTDIGSFIFRPYIDGLQNFTSFQTIIELSDLDPKLLLFSFTLFMLNEDNYLNLPILIDRIHHMYCYIIYRILVELLSLPTEEVKEDGDDDGEENRDQEKCMSGDLKNEINFLDFLDIKYTKSKQPYLMLFELTFKQIYSYCLDSYHLSSAYLIALVTRCILLQIWQTFESEENILKVLYNYTQRSEFTLHSSLEKFNDIDNDSPSQELDFKKNTIDSELHSLKISSKLLGYLTSNFQHLVDKWHQTCAQLEDILTVGLILLCPMNPKKELQDSHHSHPYVFHFNLRYVLSHGRSYLTGVFSSWIVKNNITPEQVLGFYQRICAKSLSVEDDSANDLITCDSAHIRQGKKVVILWLIYEIIIFSLAYKRLPFTLELDTILSTVCWIHFQCWLNKLEHINHLISCIEFISRFSSAGTMIAQGLGTMIWNKGLINWIKPILAIGRGDKTLDKCRDSFPHILDVAVCLIDFFRIYSNACQRAEVVPVFSVESEWGDFDTCNNDKPFPFNDKAFEDKSFVDLDAQSPIFNDNTAKNMFTEVSTGDSCRKCLVQDAVNQPVPNMLSIISWEQLIIVASSFITFGRPEKFDKSNRQTIDMKFYSPIDFFPSQDLHMILSPDNPNWVSTGVGNNVDDDLLIRRRFFLYWLIEKCVSRLSLLPNSQRCATPSFITDENIICSVNHQSGCTFRAVDIYDRFSSAAFTLANHWGFPKDTVVIQHIVSLFEANLDDQAELFLPKVQDPSNLAVRLLFIVGRRVADRCYGPGHNNTKQRLRLRVFIPLTIEAWLRGLLPPISSFPDSQQISDHDSQFTSSTTDVTRLTFLIDYVIQHLPQYASQLPIAEELRDIIQAIVQLDTE</sequence>
<keyword evidence="3" id="KW-0343">GTPase activation</keyword>